<dbReference type="SMART" id="SM00345">
    <property type="entry name" value="HTH_GNTR"/>
    <property type="match status" value="1"/>
</dbReference>
<dbReference type="GO" id="GO:0003677">
    <property type="term" value="F:DNA binding"/>
    <property type="evidence" value="ECO:0007669"/>
    <property type="project" value="UniProtKB-KW"/>
</dbReference>
<dbReference type="InterPro" id="IPR000524">
    <property type="entry name" value="Tscrpt_reg_HTH_GntR"/>
</dbReference>
<organism evidence="5 6">
    <name type="scientific">Candidatus Carbonibacillus altaicus</name>
    <dbReference type="NCBI Taxonomy" id="2163959"/>
    <lineage>
        <taxon>Bacteria</taxon>
        <taxon>Bacillati</taxon>
        <taxon>Bacillota</taxon>
        <taxon>Bacilli</taxon>
        <taxon>Bacillales</taxon>
        <taxon>Candidatus Carbonibacillus</taxon>
    </lineage>
</organism>
<dbReference type="CDD" id="cd07377">
    <property type="entry name" value="WHTH_GntR"/>
    <property type="match status" value="1"/>
</dbReference>
<sequence>MNHLPFQLDPDDATPLYEQIKRQLKELIISDALPPGALLPSIRTLAEQLKVSVITTRRVYQDLEVEGWLRSEQGRGTFVRDRDEDEVAEERMQLARGTLRAAVERCLRLGLTPEQIDVLIAELLRE</sequence>
<evidence type="ECO:0000256" key="3">
    <source>
        <dbReference type="ARBA" id="ARBA00023163"/>
    </source>
</evidence>
<evidence type="ECO:0000313" key="5">
    <source>
        <dbReference type="EMBL" id="PTQ55599.1"/>
    </source>
</evidence>
<dbReference type="PANTHER" id="PTHR38445:SF9">
    <property type="entry name" value="HTH-TYPE TRANSCRIPTIONAL REPRESSOR YTRA"/>
    <property type="match status" value="1"/>
</dbReference>
<accession>A0A2R6XYV6</accession>
<reference evidence="6" key="1">
    <citation type="journal article" date="2018" name="Sci. Rep.">
        <title>Lignite coal burning seam in the remote Altai Mountains harbors a hydrogen-driven thermophilic microbial community.</title>
        <authorList>
            <person name="Kadnikov V.V."/>
            <person name="Mardanov A.V."/>
            <person name="Ivasenko D.A."/>
            <person name="Antsiferov D.V."/>
            <person name="Beletsky A.V."/>
            <person name="Karnachuk O.V."/>
            <person name="Ravin N.V."/>
        </authorList>
    </citation>
    <scope>NUCLEOTIDE SEQUENCE [LARGE SCALE GENOMIC DNA]</scope>
</reference>
<dbReference type="InterPro" id="IPR036388">
    <property type="entry name" value="WH-like_DNA-bd_sf"/>
</dbReference>
<proteinExistence type="predicted"/>
<keyword evidence="1" id="KW-0805">Transcription regulation</keyword>
<dbReference type="Pfam" id="PF00392">
    <property type="entry name" value="GntR"/>
    <property type="match status" value="1"/>
</dbReference>
<evidence type="ECO:0000256" key="2">
    <source>
        <dbReference type="ARBA" id="ARBA00023125"/>
    </source>
</evidence>
<comment type="caution">
    <text evidence="5">The sequence shown here is derived from an EMBL/GenBank/DDBJ whole genome shotgun (WGS) entry which is preliminary data.</text>
</comment>
<dbReference type="PROSITE" id="PS50949">
    <property type="entry name" value="HTH_GNTR"/>
    <property type="match status" value="1"/>
</dbReference>
<dbReference type="Gene3D" id="1.10.10.10">
    <property type="entry name" value="Winged helix-like DNA-binding domain superfamily/Winged helix DNA-binding domain"/>
    <property type="match status" value="1"/>
</dbReference>
<keyword evidence="2" id="KW-0238">DNA-binding</keyword>
<dbReference type="PANTHER" id="PTHR38445">
    <property type="entry name" value="HTH-TYPE TRANSCRIPTIONAL REPRESSOR YTRA"/>
    <property type="match status" value="1"/>
</dbReference>
<dbReference type="SUPFAM" id="SSF46785">
    <property type="entry name" value="Winged helix' DNA-binding domain"/>
    <property type="match status" value="1"/>
</dbReference>
<dbReference type="EMBL" id="PEBX01000092">
    <property type="protein sequence ID" value="PTQ55599.1"/>
    <property type="molecule type" value="Genomic_DNA"/>
</dbReference>
<keyword evidence="3" id="KW-0804">Transcription</keyword>
<feature type="domain" description="HTH gntR-type" evidence="4">
    <location>
        <begin position="14"/>
        <end position="82"/>
    </location>
</feature>
<evidence type="ECO:0000313" key="6">
    <source>
        <dbReference type="Proteomes" id="UP000244338"/>
    </source>
</evidence>
<dbReference type="InterPro" id="IPR036390">
    <property type="entry name" value="WH_DNA-bd_sf"/>
</dbReference>
<gene>
    <name evidence="5" type="ORF">BSOLF_1787</name>
</gene>
<evidence type="ECO:0000259" key="4">
    <source>
        <dbReference type="PROSITE" id="PS50949"/>
    </source>
</evidence>
<evidence type="ECO:0000256" key="1">
    <source>
        <dbReference type="ARBA" id="ARBA00023015"/>
    </source>
</evidence>
<dbReference type="Proteomes" id="UP000244338">
    <property type="component" value="Unassembled WGS sequence"/>
</dbReference>
<dbReference type="AlphaFoldDB" id="A0A2R6XYV6"/>
<dbReference type="GO" id="GO:0003700">
    <property type="term" value="F:DNA-binding transcription factor activity"/>
    <property type="evidence" value="ECO:0007669"/>
    <property type="project" value="InterPro"/>
</dbReference>
<protein>
    <submittedName>
        <fullName evidence="5">Transcriptional regulator, GntR family</fullName>
    </submittedName>
</protein>
<name>A0A2R6XYV6_9BACL</name>